<protein>
    <submittedName>
        <fullName evidence="1">16493_t:CDS:1</fullName>
    </submittedName>
</protein>
<evidence type="ECO:0000313" key="1">
    <source>
        <dbReference type="EMBL" id="CAG8501971.1"/>
    </source>
</evidence>
<sequence>MPEVLIKLSSDMNYRIQIALDRLRKINMPFTVVDPTSSFKVKEFTVLSETLSGTSSSLESSGILSRKSFSKKLNISIITRYEFRITYIDK</sequence>
<organism evidence="1 2">
    <name type="scientific">Funneliformis mosseae</name>
    <name type="common">Endomycorrhizal fungus</name>
    <name type="synonym">Glomus mosseae</name>
    <dbReference type="NCBI Taxonomy" id="27381"/>
    <lineage>
        <taxon>Eukaryota</taxon>
        <taxon>Fungi</taxon>
        <taxon>Fungi incertae sedis</taxon>
        <taxon>Mucoromycota</taxon>
        <taxon>Glomeromycotina</taxon>
        <taxon>Glomeromycetes</taxon>
        <taxon>Glomerales</taxon>
        <taxon>Glomeraceae</taxon>
        <taxon>Funneliformis</taxon>
    </lineage>
</organism>
<dbReference type="EMBL" id="CAJVPP010000663">
    <property type="protein sequence ID" value="CAG8501971.1"/>
    <property type="molecule type" value="Genomic_DNA"/>
</dbReference>
<evidence type="ECO:0000313" key="2">
    <source>
        <dbReference type="Proteomes" id="UP000789375"/>
    </source>
</evidence>
<dbReference type="Proteomes" id="UP000789375">
    <property type="component" value="Unassembled WGS sequence"/>
</dbReference>
<gene>
    <name evidence="1" type="ORF">FMOSSE_LOCUS4085</name>
</gene>
<proteinExistence type="predicted"/>
<keyword evidence="2" id="KW-1185">Reference proteome</keyword>
<dbReference type="AlphaFoldDB" id="A0A9N8ZNX0"/>
<accession>A0A9N8ZNX0</accession>
<reference evidence="1" key="1">
    <citation type="submission" date="2021-06" db="EMBL/GenBank/DDBJ databases">
        <authorList>
            <person name="Kallberg Y."/>
            <person name="Tangrot J."/>
            <person name="Rosling A."/>
        </authorList>
    </citation>
    <scope>NUCLEOTIDE SEQUENCE</scope>
    <source>
        <strain evidence="1">87-6 pot B 2015</strain>
    </source>
</reference>
<name>A0A9N8ZNX0_FUNMO</name>
<comment type="caution">
    <text evidence="1">The sequence shown here is derived from an EMBL/GenBank/DDBJ whole genome shotgun (WGS) entry which is preliminary data.</text>
</comment>